<comment type="caution">
    <text evidence="1">The sequence shown here is derived from an EMBL/GenBank/DDBJ whole genome shotgun (WGS) entry which is preliminary data.</text>
</comment>
<organism evidence="1 2">
    <name type="scientific">Gryllus longicercus</name>
    <dbReference type="NCBI Taxonomy" id="2509291"/>
    <lineage>
        <taxon>Eukaryota</taxon>
        <taxon>Metazoa</taxon>
        <taxon>Ecdysozoa</taxon>
        <taxon>Arthropoda</taxon>
        <taxon>Hexapoda</taxon>
        <taxon>Insecta</taxon>
        <taxon>Pterygota</taxon>
        <taxon>Neoptera</taxon>
        <taxon>Polyneoptera</taxon>
        <taxon>Orthoptera</taxon>
        <taxon>Ensifera</taxon>
        <taxon>Gryllidea</taxon>
        <taxon>Grylloidea</taxon>
        <taxon>Gryllidae</taxon>
        <taxon>Gryllinae</taxon>
        <taxon>Gryllus</taxon>
    </lineage>
</organism>
<gene>
    <name evidence="1" type="ORF">R5R35_014177</name>
</gene>
<accession>A0AAN9VPE4</accession>
<proteinExistence type="predicted"/>
<evidence type="ECO:0000313" key="2">
    <source>
        <dbReference type="Proteomes" id="UP001378592"/>
    </source>
</evidence>
<keyword evidence="2" id="KW-1185">Reference proteome</keyword>
<name>A0AAN9VPE4_9ORTH</name>
<evidence type="ECO:0000313" key="1">
    <source>
        <dbReference type="EMBL" id="KAK7868849.1"/>
    </source>
</evidence>
<dbReference type="AlphaFoldDB" id="A0AAN9VPE4"/>
<sequence length="185" mass="20736">MEEATAGARLCEGGAVRLVILEDHPTCIDRFTCSIQRVPLLGSGDEVLPPNTRKPNHPPPLLCIWVAQFSPNAACEAPSVLVTNVSWRWKKPSRLEQACVKAAPYMWLTGRAVGRVQAALHVYTRYEHDLEKEKGGDAMMARVGSFKGVWRIPESEDELLAFFFERQTPENKKRASSSFSLLEIR</sequence>
<reference evidence="1 2" key="1">
    <citation type="submission" date="2024-03" db="EMBL/GenBank/DDBJ databases">
        <title>The genome assembly and annotation of the cricket Gryllus longicercus Weissman &amp; Gray.</title>
        <authorList>
            <person name="Szrajer S."/>
            <person name="Gray D."/>
            <person name="Ylla G."/>
        </authorList>
    </citation>
    <scope>NUCLEOTIDE SEQUENCE [LARGE SCALE GENOMIC DNA]</scope>
    <source>
        <strain evidence="1">DAG 2021-001</strain>
        <tissue evidence="1">Whole body minus gut</tissue>
    </source>
</reference>
<dbReference type="Proteomes" id="UP001378592">
    <property type="component" value="Unassembled WGS sequence"/>
</dbReference>
<dbReference type="EMBL" id="JAZDUA010000085">
    <property type="protein sequence ID" value="KAK7868849.1"/>
    <property type="molecule type" value="Genomic_DNA"/>
</dbReference>
<protein>
    <submittedName>
        <fullName evidence="1">Uncharacterized protein</fullName>
    </submittedName>
</protein>